<sequence>MTRDKPLSFNQRLRALSPWQQLVFITVLAQRSAINYQLFCEAVDFGEPTALNKLLGLLWESQLSKEAKINWAVQQEKLSELQPDPEAYDVYGVYPALDAAMAVELAIEQALQADAENTIRASKLSRSTVRQFLIKQLPEAFDEEQESIWLRAQPLMDDENAFQDELLAQVTSASSPHPVLMRQLRDLAYNQGFSNLGISLD</sequence>
<organism evidence="1 2">
    <name type="scientific">Marinospirillum insulare</name>
    <dbReference type="NCBI Taxonomy" id="217169"/>
    <lineage>
        <taxon>Bacteria</taxon>
        <taxon>Pseudomonadati</taxon>
        <taxon>Pseudomonadota</taxon>
        <taxon>Gammaproteobacteria</taxon>
        <taxon>Oceanospirillales</taxon>
        <taxon>Oceanospirillaceae</taxon>
        <taxon>Marinospirillum</taxon>
    </lineage>
</organism>
<evidence type="ECO:0000313" key="2">
    <source>
        <dbReference type="Proteomes" id="UP001156682"/>
    </source>
</evidence>
<keyword evidence="2" id="KW-1185">Reference proteome</keyword>
<dbReference type="InterPro" id="IPR023381">
    <property type="entry name" value="YP001051499.1-like_dom_sf"/>
</dbReference>
<protein>
    <recommendedName>
        <fullName evidence="3">DUF416 domain-containing protein</fullName>
    </recommendedName>
</protein>
<dbReference type="EMBL" id="BSOR01000015">
    <property type="protein sequence ID" value="GLR63419.1"/>
    <property type="molecule type" value="Genomic_DNA"/>
</dbReference>
<name>A0ABQ5ZZV0_9GAMM</name>
<gene>
    <name evidence="1" type="ORF">GCM10007878_08540</name>
</gene>
<dbReference type="Pfam" id="PF04222">
    <property type="entry name" value="DUF416"/>
    <property type="match status" value="1"/>
</dbReference>
<dbReference type="InterPro" id="IPR007338">
    <property type="entry name" value="DUF416"/>
</dbReference>
<proteinExistence type="predicted"/>
<dbReference type="Gene3D" id="1.20.1590.10">
    <property type="entry name" value="YP_001051499.1 domain like"/>
    <property type="match status" value="1"/>
</dbReference>
<evidence type="ECO:0008006" key="3">
    <source>
        <dbReference type="Google" id="ProtNLM"/>
    </source>
</evidence>
<evidence type="ECO:0000313" key="1">
    <source>
        <dbReference type="EMBL" id="GLR63419.1"/>
    </source>
</evidence>
<dbReference type="Proteomes" id="UP001156682">
    <property type="component" value="Unassembled WGS sequence"/>
</dbReference>
<accession>A0ABQ5ZZV0</accession>
<reference evidence="2" key="1">
    <citation type="journal article" date="2019" name="Int. J. Syst. Evol. Microbiol.">
        <title>The Global Catalogue of Microorganisms (GCM) 10K type strain sequencing project: providing services to taxonomists for standard genome sequencing and annotation.</title>
        <authorList>
            <consortium name="The Broad Institute Genomics Platform"/>
            <consortium name="The Broad Institute Genome Sequencing Center for Infectious Disease"/>
            <person name="Wu L."/>
            <person name="Ma J."/>
        </authorList>
    </citation>
    <scope>NUCLEOTIDE SEQUENCE [LARGE SCALE GENOMIC DNA]</scope>
    <source>
        <strain evidence="2">NBRC 100033</strain>
    </source>
</reference>
<comment type="caution">
    <text evidence="1">The sequence shown here is derived from an EMBL/GenBank/DDBJ whole genome shotgun (WGS) entry which is preliminary data.</text>
</comment>
<dbReference type="RefSeq" id="WP_051610596.1">
    <property type="nucleotide sequence ID" value="NZ_BSOR01000015.1"/>
</dbReference>